<keyword evidence="2" id="KW-0472">Membrane</keyword>
<dbReference type="Gene3D" id="2.60.120.1440">
    <property type="match status" value="1"/>
</dbReference>
<dbReference type="PANTHER" id="PTHR30273">
    <property type="entry name" value="PERIPLASMIC SIGNAL SENSOR AND SIGMA FACTOR ACTIVATOR FECR-RELATED"/>
    <property type="match status" value="1"/>
</dbReference>
<proteinExistence type="predicted"/>
<gene>
    <name evidence="4" type="ORF">ALQ04_00953</name>
</gene>
<dbReference type="Gene3D" id="3.55.50.30">
    <property type="match status" value="1"/>
</dbReference>
<evidence type="ECO:0000256" key="2">
    <source>
        <dbReference type="SAM" id="Phobius"/>
    </source>
</evidence>
<dbReference type="GO" id="GO:0016989">
    <property type="term" value="F:sigma factor antagonist activity"/>
    <property type="evidence" value="ECO:0007669"/>
    <property type="project" value="TreeGrafter"/>
</dbReference>
<dbReference type="PANTHER" id="PTHR30273:SF2">
    <property type="entry name" value="PROTEIN FECR"/>
    <property type="match status" value="1"/>
</dbReference>
<feature type="compositionally biased region" description="Polar residues" evidence="1">
    <location>
        <begin position="1"/>
        <end position="10"/>
    </location>
</feature>
<evidence type="ECO:0000313" key="5">
    <source>
        <dbReference type="Proteomes" id="UP000277236"/>
    </source>
</evidence>
<dbReference type="Pfam" id="PF04773">
    <property type="entry name" value="FecR"/>
    <property type="match status" value="1"/>
</dbReference>
<dbReference type="PIRSF" id="PIRSF018266">
    <property type="entry name" value="FecR"/>
    <property type="match status" value="1"/>
</dbReference>
<dbReference type="Proteomes" id="UP000277236">
    <property type="component" value="Unassembled WGS sequence"/>
</dbReference>
<protein>
    <recommendedName>
        <fullName evidence="3">FecR protein domain-containing protein</fullName>
    </recommendedName>
</protein>
<dbReference type="EMBL" id="RBRE01000091">
    <property type="protein sequence ID" value="RMQ40864.1"/>
    <property type="molecule type" value="Genomic_DNA"/>
</dbReference>
<feature type="domain" description="FecR protein" evidence="3">
    <location>
        <begin position="165"/>
        <end position="257"/>
    </location>
</feature>
<keyword evidence="2" id="KW-0812">Transmembrane</keyword>
<organism evidence="4 5">
    <name type="scientific">Pseudomonas cichorii</name>
    <dbReference type="NCBI Taxonomy" id="36746"/>
    <lineage>
        <taxon>Bacteria</taxon>
        <taxon>Pseudomonadati</taxon>
        <taxon>Pseudomonadota</taxon>
        <taxon>Gammaproteobacteria</taxon>
        <taxon>Pseudomonadales</taxon>
        <taxon>Pseudomonadaceae</taxon>
        <taxon>Pseudomonas</taxon>
    </lineage>
</organism>
<dbReference type="InterPro" id="IPR006860">
    <property type="entry name" value="FecR"/>
</dbReference>
<feature type="region of interest" description="Disordered" evidence="1">
    <location>
        <begin position="1"/>
        <end position="47"/>
    </location>
</feature>
<dbReference type="InterPro" id="IPR012373">
    <property type="entry name" value="Ferrdict_sens_TM"/>
</dbReference>
<evidence type="ECO:0000313" key="4">
    <source>
        <dbReference type="EMBL" id="RMQ40864.1"/>
    </source>
</evidence>
<sequence>MREGHSTNSEENLKKNADQTSFAEARHSVRTSHAFSTAGALPDMPQAEPRQARLDIALDWLLRARQAPDDARLQAELLDWQQAAPENAEALLKAEHVWNLTGQLAPATAHKWPPIPPAATEFAPHPHIAARPRRRRTLRWAIGAALAACLVAAVGPSLNIALQADVQTAANERREIRLPDGSRAVLDSNSAIAFEFTATRRDIRLLCGQAFFEVKPDRSKPLNVRAQDLDVTVTGTAFNVDLEAKNIEVGVQHGSVRVTERGSARILNPGLTAGQQLDFNRSNGQTRLESIPANRIATWRNGQLIADNARMADVVDELRRYLPATLWLKDPQLAEKRITGVYDTSNPEAALRAMAQPHGARVEGWGPWVLVISR</sequence>
<evidence type="ECO:0000259" key="3">
    <source>
        <dbReference type="Pfam" id="PF04773"/>
    </source>
</evidence>
<dbReference type="AlphaFoldDB" id="A0A3M4LI98"/>
<reference evidence="4 5" key="1">
    <citation type="submission" date="2018-08" db="EMBL/GenBank/DDBJ databases">
        <title>Recombination of ecologically and evolutionarily significant loci maintains genetic cohesion in the Pseudomonas syringae species complex.</title>
        <authorList>
            <person name="Dillon M."/>
            <person name="Thakur S."/>
            <person name="Almeida R.N.D."/>
            <person name="Weir B.S."/>
            <person name="Guttman D.S."/>
        </authorList>
    </citation>
    <scope>NUCLEOTIDE SEQUENCE [LARGE SCALE GENOMIC DNA]</scope>
    <source>
        <strain evidence="4 5">ICMP 3353</strain>
    </source>
</reference>
<accession>A0A3M4LI98</accession>
<feature type="transmembrane region" description="Helical" evidence="2">
    <location>
        <begin position="140"/>
        <end position="162"/>
    </location>
</feature>
<comment type="caution">
    <text evidence="4">The sequence shown here is derived from an EMBL/GenBank/DDBJ whole genome shotgun (WGS) entry which is preliminary data.</text>
</comment>
<keyword evidence="2" id="KW-1133">Transmembrane helix</keyword>
<evidence type="ECO:0000256" key="1">
    <source>
        <dbReference type="SAM" id="MobiDB-lite"/>
    </source>
</evidence>
<name>A0A3M4LI98_PSECI</name>